<keyword evidence="1 2" id="KW-0238">DNA-binding</keyword>
<feature type="region of interest" description="Disordered" evidence="3">
    <location>
        <begin position="284"/>
        <end position="372"/>
    </location>
</feature>
<dbReference type="GO" id="GO:0003677">
    <property type="term" value="F:DNA binding"/>
    <property type="evidence" value="ECO:0007669"/>
    <property type="project" value="UniProtKB-UniRule"/>
</dbReference>
<feature type="region of interest" description="Disordered" evidence="3">
    <location>
        <begin position="96"/>
        <end position="145"/>
    </location>
</feature>
<evidence type="ECO:0000256" key="1">
    <source>
        <dbReference type="PROSITE-ProRule" id="PRU00108"/>
    </source>
</evidence>
<keyword evidence="1 2" id="KW-0539">Nucleus</keyword>
<dbReference type="Proteomes" id="UP000013776">
    <property type="component" value="Unassembled WGS sequence"/>
</dbReference>
<evidence type="ECO:0000256" key="3">
    <source>
        <dbReference type="SAM" id="MobiDB-lite"/>
    </source>
</evidence>
<dbReference type="InterPro" id="IPR001356">
    <property type="entry name" value="HD"/>
</dbReference>
<dbReference type="eggNOG" id="KOG0490">
    <property type="taxonomic scope" value="Eukaryota"/>
</dbReference>
<evidence type="ECO:0000256" key="2">
    <source>
        <dbReference type="RuleBase" id="RU000682"/>
    </source>
</evidence>
<dbReference type="AlphaFoldDB" id="R4XDA5"/>
<dbReference type="GO" id="GO:0005634">
    <property type="term" value="C:nucleus"/>
    <property type="evidence" value="ECO:0007669"/>
    <property type="project" value="UniProtKB-SubCell"/>
</dbReference>
<sequence>MDEPTRRRRRTTTLELEILENEFAKCDKPSISERDRISDLINRTDVDGPGMNGREIQVWFQNKRQAIRRAQGAYPLCEPMSDRAKSRLSNEQLFGIKLDSPRHDQKTPPGSFTSPEDSSSSQSASTPYGAPHYGLTTPKNSANVRDRRARLVLSDVGDGHAELMFSPTPLKPSSPPRVPALITPIRTPLSRKIAARSASSPALLALRTPNVRDTQSSAMKDTTNVINNSASPSKTGLAVPLSALRSLKRPHSFVTTPEVHKIKEAQTQKKRQTSSKAMIHRDIGRGKENIPPPASFPTPRILGSSTDSSGDSYGRDIRRIQSENLGRTWPSMPVSSPSESMRTMPPRSSMKVTRTPAKDNLNKAEMPQKKMSAEECALSLVSLAHGS</sequence>
<feature type="compositionally biased region" description="Low complexity" evidence="3">
    <location>
        <begin position="330"/>
        <end position="341"/>
    </location>
</feature>
<dbReference type="SUPFAM" id="SSF46689">
    <property type="entry name" value="Homeodomain-like"/>
    <property type="match status" value="1"/>
</dbReference>
<dbReference type="Pfam" id="PF00046">
    <property type="entry name" value="Homeodomain"/>
    <property type="match status" value="1"/>
</dbReference>
<organism evidence="5 6">
    <name type="scientific">Taphrina deformans (strain PYCC 5710 / ATCC 11124 / CBS 356.35 / IMI 108563 / JCM 9778 / NBRC 8474)</name>
    <name type="common">Peach leaf curl fungus</name>
    <name type="synonym">Lalaria deformans</name>
    <dbReference type="NCBI Taxonomy" id="1097556"/>
    <lineage>
        <taxon>Eukaryota</taxon>
        <taxon>Fungi</taxon>
        <taxon>Dikarya</taxon>
        <taxon>Ascomycota</taxon>
        <taxon>Taphrinomycotina</taxon>
        <taxon>Taphrinomycetes</taxon>
        <taxon>Taphrinales</taxon>
        <taxon>Taphrinaceae</taxon>
        <taxon>Taphrina</taxon>
    </lineage>
</organism>
<evidence type="ECO:0000313" key="5">
    <source>
        <dbReference type="EMBL" id="CCG83573.1"/>
    </source>
</evidence>
<feature type="compositionally biased region" description="Basic and acidic residues" evidence="3">
    <location>
        <begin position="356"/>
        <end position="372"/>
    </location>
</feature>
<comment type="caution">
    <text evidence="5">The sequence shown here is derived from an EMBL/GenBank/DDBJ whole genome shotgun (WGS) entry which is preliminary data.</text>
</comment>
<name>R4XDA5_TAPDE</name>
<feature type="compositionally biased region" description="Low complexity" evidence="3">
    <location>
        <begin position="111"/>
        <end position="125"/>
    </location>
</feature>
<dbReference type="Gene3D" id="1.10.10.60">
    <property type="entry name" value="Homeodomain-like"/>
    <property type="match status" value="1"/>
</dbReference>
<reference evidence="5 6" key="1">
    <citation type="journal article" date="2013" name="MBio">
        <title>Genome sequencing of the plant pathogen Taphrina deformans, the causal agent of peach leaf curl.</title>
        <authorList>
            <person name="Cisse O.H."/>
            <person name="Almeida J.M.G.C.F."/>
            <person name="Fonseca A."/>
            <person name="Kumar A.A."/>
            <person name="Salojaervi J."/>
            <person name="Overmyer K."/>
            <person name="Hauser P.M."/>
            <person name="Pagni M."/>
        </authorList>
    </citation>
    <scope>NUCLEOTIDE SEQUENCE [LARGE SCALE GENOMIC DNA]</scope>
    <source>
        <strain evidence="6">PYCC 5710 / ATCC 11124 / CBS 356.35 / IMI 108563 / JCM 9778 / NBRC 8474</strain>
    </source>
</reference>
<dbReference type="InterPro" id="IPR009057">
    <property type="entry name" value="Homeodomain-like_sf"/>
</dbReference>
<evidence type="ECO:0000259" key="4">
    <source>
        <dbReference type="PROSITE" id="PS50071"/>
    </source>
</evidence>
<dbReference type="VEuPathDB" id="FungiDB:TAPDE_003805"/>
<dbReference type="PROSITE" id="PS50071">
    <property type="entry name" value="HOMEOBOX_2"/>
    <property type="match status" value="1"/>
</dbReference>
<dbReference type="OrthoDB" id="6159439at2759"/>
<feature type="domain" description="Homeobox" evidence="4">
    <location>
        <begin position="2"/>
        <end position="70"/>
    </location>
</feature>
<keyword evidence="1 2" id="KW-0371">Homeobox</keyword>
<proteinExistence type="predicted"/>
<dbReference type="STRING" id="1097556.R4XDA5"/>
<evidence type="ECO:0000313" key="6">
    <source>
        <dbReference type="Proteomes" id="UP000013776"/>
    </source>
</evidence>
<gene>
    <name evidence="5" type="ORF">TAPDE_003805</name>
</gene>
<accession>R4XDA5</accession>
<dbReference type="CDD" id="cd00086">
    <property type="entry name" value="homeodomain"/>
    <property type="match status" value="1"/>
</dbReference>
<feature type="DNA-binding region" description="Homeobox" evidence="1">
    <location>
        <begin position="4"/>
        <end position="71"/>
    </location>
</feature>
<comment type="subcellular location">
    <subcellularLocation>
        <location evidence="1 2">Nucleus</location>
    </subcellularLocation>
</comment>
<feature type="compositionally biased region" description="Low complexity" evidence="3">
    <location>
        <begin position="303"/>
        <end position="312"/>
    </location>
</feature>
<dbReference type="SMART" id="SM00389">
    <property type="entry name" value="HOX"/>
    <property type="match status" value="1"/>
</dbReference>
<keyword evidence="6" id="KW-1185">Reference proteome</keyword>
<protein>
    <recommendedName>
        <fullName evidence="4">Homeobox domain-containing protein</fullName>
    </recommendedName>
</protein>
<dbReference type="EMBL" id="CAHR02000159">
    <property type="protein sequence ID" value="CCG83573.1"/>
    <property type="molecule type" value="Genomic_DNA"/>
</dbReference>